<dbReference type="InterPro" id="IPR002104">
    <property type="entry name" value="Integrase_catalytic"/>
</dbReference>
<keyword evidence="4" id="KW-0233">DNA recombination</keyword>
<proteinExistence type="inferred from homology"/>
<protein>
    <submittedName>
        <fullName evidence="8">Tyrosine-type recombinase/integrase</fullName>
    </submittedName>
</protein>
<comment type="similarity">
    <text evidence="1">Belongs to the 'phage' integrase family.</text>
</comment>
<accession>A0ABV5UZT0</accession>
<dbReference type="PROSITE" id="PS51898">
    <property type="entry name" value="TYR_RECOMBINASE"/>
    <property type="match status" value="1"/>
</dbReference>
<evidence type="ECO:0000313" key="8">
    <source>
        <dbReference type="EMBL" id="MFB9731062.1"/>
    </source>
</evidence>
<gene>
    <name evidence="8" type="ORF">ACFFN0_03280</name>
</gene>
<reference evidence="8 9" key="1">
    <citation type="submission" date="2024-09" db="EMBL/GenBank/DDBJ databases">
        <authorList>
            <person name="Sun Q."/>
            <person name="Mori K."/>
        </authorList>
    </citation>
    <scope>NUCLEOTIDE SEQUENCE [LARGE SCALE GENOMIC DNA]</scope>
    <source>
        <strain evidence="8 9">JCM 12763</strain>
    </source>
</reference>
<evidence type="ECO:0000256" key="5">
    <source>
        <dbReference type="PROSITE-ProRule" id="PRU01248"/>
    </source>
</evidence>
<dbReference type="CDD" id="cd01189">
    <property type="entry name" value="INT_ICEBs1_C_like"/>
    <property type="match status" value="1"/>
</dbReference>
<dbReference type="Gene3D" id="1.10.150.130">
    <property type="match status" value="1"/>
</dbReference>
<keyword evidence="3 5" id="KW-0238">DNA-binding</keyword>
<dbReference type="Gene3D" id="1.10.443.10">
    <property type="entry name" value="Intergrase catalytic core"/>
    <property type="match status" value="1"/>
</dbReference>
<organism evidence="8 9">
    <name type="scientific">Ornithinimicrobium kibberense</name>
    <dbReference type="NCBI Taxonomy" id="282060"/>
    <lineage>
        <taxon>Bacteria</taxon>
        <taxon>Bacillati</taxon>
        <taxon>Actinomycetota</taxon>
        <taxon>Actinomycetes</taxon>
        <taxon>Micrococcales</taxon>
        <taxon>Ornithinimicrobiaceae</taxon>
        <taxon>Ornithinimicrobium</taxon>
    </lineage>
</organism>
<dbReference type="PANTHER" id="PTHR30629:SF2">
    <property type="entry name" value="PROPHAGE INTEGRASE INTS-RELATED"/>
    <property type="match status" value="1"/>
</dbReference>
<dbReference type="InterPro" id="IPR004107">
    <property type="entry name" value="Integrase_SAM-like_N"/>
</dbReference>
<comment type="caution">
    <text evidence="8">The sequence shown here is derived from an EMBL/GenBank/DDBJ whole genome shotgun (WGS) entry which is preliminary data.</text>
</comment>
<sequence length="403" mass="44602">MSTKDTRARLPPGIIRFRGRYRVRMDHEGRTHSLGVFETITDAKAALHIAKADVARGRFVPPTQRRAERQAAAARAETEAMTLGEWAEIWLASLEDDPRRSRATVVSYRSVLRNHVLPELGEVRLVDLTSERVAEHLAALARRPSRRHPGARVNGVAPNTVIVLRSMLNAAVKAQAGGLERFAFPAAPKHRRVRPEDEHGDVASPEQVRAFTEAMPPHLQIAIPLAAWCALRIGELLGLQRRDLEQLDDPRRAVLHVRRQWNVKANALTPPKADSVRTVALPEALLPALRGHLDAYTPAGRTAPVLAGLRGARVSQTALDKAWRVAREATGRPGFRFHDLRHTGLSKYAEQGATLAELLHRGGHTDVSVALRYQHATAERDRALTERLSRDIALPPHAAPPDM</sequence>
<dbReference type="InterPro" id="IPR050808">
    <property type="entry name" value="Phage_Integrase"/>
</dbReference>
<feature type="domain" description="Core-binding (CB)" evidence="7">
    <location>
        <begin position="81"/>
        <end position="176"/>
    </location>
</feature>
<dbReference type="Pfam" id="PF00589">
    <property type="entry name" value="Phage_integrase"/>
    <property type="match status" value="1"/>
</dbReference>
<evidence type="ECO:0000256" key="2">
    <source>
        <dbReference type="ARBA" id="ARBA00022908"/>
    </source>
</evidence>
<dbReference type="PANTHER" id="PTHR30629">
    <property type="entry name" value="PROPHAGE INTEGRASE"/>
    <property type="match status" value="1"/>
</dbReference>
<name>A0ABV5UZT0_9MICO</name>
<dbReference type="InterPro" id="IPR011010">
    <property type="entry name" value="DNA_brk_join_enz"/>
</dbReference>
<evidence type="ECO:0000256" key="1">
    <source>
        <dbReference type="ARBA" id="ARBA00008857"/>
    </source>
</evidence>
<evidence type="ECO:0000259" key="6">
    <source>
        <dbReference type="PROSITE" id="PS51898"/>
    </source>
</evidence>
<dbReference type="InterPro" id="IPR010998">
    <property type="entry name" value="Integrase_recombinase_N"/>
</dbReference>
<dbReference type="InterPro" id="IPR044068">
    <property type="entry name" value="CB"/>
</dbReference>
<dbReference type="SUPFAM" id="SSF56349">
    <property type="entry name" value="DNA breaking-rejoining enzymes"/>
    <property type="match status" value="1"/>
</dbReference>
<evidence type="ECO:0000259" key="7">
    <source>
        <dbReference type="PROSITE" id="PS51900"/>
    </source>
</evidence>
<dbReference type="Pfam" id="PF14659">
    <property type="entry name" value="Phage_int_SAM_3"/>
    <property type="match status" value="1"/>
</dbReference>
<keyword evidence="2" id="KW-0229">DNA integration</keyword>
<dbReference type="PROSITE" id="PS51900">
    <property type="entry name" value="CB"/>
    <property type="match status" value="1"/>
</dbReference>
<dbReference type="RefSeq" id="WP_141337748.1">
    <property type="nucleotide sequence ID" value="NZ_JBHMAX010000007.1"/>
</dbReference>
<dbReference type="EMBL" id="JBHMAX010000007">
    <property type="protein sequence ID" value="MFB9731062.1"/>
    <property type="molecule type" value="Genomic_DNA"/>
</dbReference>
<evidence type="ECO:0000313" key="9">
    <source>
        <dbReference type="Proteomes" id="UP001589613"/>
    </source>
</evidence>
<evidence type="ECO:0000256" key="4">
    <source>
        <dbReference type="ARBA" id="ARBA00023172"/>
    </source>
</evidence>
<feature type="domain" description="Tyr recombinase" evidence="6">
    <location>
        <begin position="198"/>
        <end position="386"/>
    </location>
</feature>
<evidence type="ECO:0000256" key="3">
    <source>
        <dbReference type="ARBA" id="ARBA00023125"/>
    </source>
</evidence>
<dbReference type="Proteomes" id="UP001589613">
    <property type="component" value="Unassembled WGS sequence"/>
</dbReference>
<keyword evidence="9" id="KW-1185">Reference proteome</keyword>
<dbReference type="InterPro" id="IPR013762">
    <property type="entry name" value="Integrase-like_cat_sf"/>
</dbReference>